<dbReference type="RefSeq" id="WP_090856596.1">
    <property type="nucleotide sequence ID" value="NZ_FNJU01000009.1"/>
</dbReference>
<dbReference type="CDD" id="cd05829">
    <property type="entry name" value="Sortase_F"/>
    <property type="match status" value="1"/>
</dbReference>
<keyword evidence="4" id="KW-1185">Reference proteome</keyword>
<dbReference type="GO" id="GO:0016787">
    <property type="term" value="F:hydrolase activity"/>
    <property type="evidence" value="ECO:0007669"/>
    <property type="project" value="UniProtKB-KW"/>
</dbReference>
<evidence type="ECO:0000313" key="3">
    <source>
        <dbReference type="EMBL" id="SDP85473.1"/>
    </source>
</evidence>
<accession>A0A1H0W4G2</accession>
<dbReference type="InterPro" id="IPR005754">
    <property type="entry name" value="Sortase"/>
</dbReference>
<dbReference type="InterPro" id="IPR042001">
    <property type="entry name" value="Sortase_F"/>
</dbReference>
<name>A0A1H0W4G2_9BACI</name>
<dbReference type="OrthoDB" id="525039at2"/>
<evidence type="ECO:0000256" key="1">
    <source>
        <dbReference type="ARBA" id="ARBA00022801"/>
    </source>
</evidence>
<gene>
    <name evidence="3" type="ORF">SAMN05216565_10939</name>
</gene>
<dbReference type="InterPro" id="IPR023365">
    <property type="entry name" value="Sortase_dom-sf"/>
</dbReference>
<organism evidence="3 4">
    <name type="scientific">Litchfieldia salsa</name>
    <dbReference type="NCBI Taxonomy" id="930152"/>
    <lineage>
        <taxon>Bacteria</taxon>
        <taxon>Bacillati</taxon>
        <taxon>Bacillota</taxon>
        <taxon>Bacilli</taxon>
        <taxon>Bacillales</taxon>
        <taxon>Bacillaceae</taxon>
        <taxon>Litchfieldia</taxon>
    </lineage>
</organism>
<evidence type="ECO:0000256" key="2">
    <source>
        <dbReference type="PIRSR" id="PIRSR605754-1"/>
    </source>
</evidence>
<reference evidence="4" key="1">
    <citation type="submission" date="2016-10" db="EMBL/GenBank/DDBJ databases">
        <authorList>
            <person name="Varghese N."/>
            <person name="Submissions S."/>
        </authorList>
    </citation>
    <scope>NUCLEOTIDE SEQUENCE [LARGE SCALE GENOMIC DNA]</scope>
    <source>
        <strain evidence="4">IBRC-M10078</strain>
    </source>
</reference>
<evidence type="ECO:0000313" key="4">
    <source>
        <dbReference type="Proteomes" id="UP000199159"/>
    </source>
</evidence>
<keyword evidence="1" id="KW-0378">Hydrolase</keyword>
<dbReference type="STRING" id="930152.SAMN05216565_10939"/>
<feature type="active site" description="Proton donor/acceptor" evidence="2">
    <location>
        <position position="121"/>
    </location>
</feature>
<protein>
    <submittedName>
        <fullName evidence="3">Sortase family protein</fullName>
    </submittedName>
</protein>
<dbReference type="Gene3D" id="2.40.260.10">
    <property type="entry name" value="Sortase"/>
    <property type="match status" value="1"/>
</dbReference>
<dbReference type="PROSITE" id="PS51257">
    <property type="entry name" value="PROKAR_LIPOPROTEIN"/>
    <property type="match status" value="1"/>
</dbReference>
<dbReference type="AlphaFoldDB" id="A0A1H0W4G2"/>
<sequence length="211" mass="23354">MTKRMKMFSILLCVYVISGCDTSEQVAMSQPKVESTMVEEKVVLAPAPSPTNSSPPIIRDEREGIIPLTIEIPSIGVEAEVEDVGLLENGQMAVPEGSENVAWFEPGPKPGEPGNSVIAGHVDDTVNPAVFYDLHKVQIGEHIYVTDQQGKRLTFLVRKKEIYPRTDAPLDDIFGFTYLSMLNLITCEGEYDPETTERAERLVVFAELVKN</sequence>
<dbReference type="EMBL" id="FNJU01000009">
    <property type="protein sequence ID" value="SDP85473.1"/>
    <property type="molecule type" value="Genomic_DNA"/>
</dbReference>
<dbReference type="SUPFAM" id="SSF63817">
    <property type="entry name" value="Sortase"/>
    <property type="match status" value="1"/>
</dbReference>
<dbReference type="Pfam" id="PF04203">
    <property type="entry name" value="Sortase"/>
    <property type="match status" value="1"/>
</dbReference>
<proteinExistence type="predicted"/>
<feature type="active site" description="Acyl-thioester intermediate" evidence="2">
    <location>
        <position position="187"/>
    </location>
</feature>
<dbReference type="Proteomes" id="UP000199159">
    <property type="component" value="Unassembled WGS sequence"/>
</dbReference>